<dbReference type="CDD" id="cd03876">
    <property type="entry name" value="M28_SGAP_like"/>
    <property type="match status" value="1"/>
</dbReference>
<dbReference type="GO" id="GO:0005576">
    <property type="term" value="C:extracellular region"/>
    <property type="evidence" value="ECO:0007669"/>
    <property type="project" value="UniProtKB-SubCell"/>
</dbReference>
<evidence type="ECO:0000256" key="7">
    <source>
        <dbReference type="ARBA" id="ARBA00022723"/>
    </source>
</evidence>
<comment type="cofactor">
    <cofactor evidence="1">
        <name>Zn(2+)</name>
        <dbReference type="ChEBI" id="CHEBI:29105"/>
    </cofactor>
</comment>
<dbReference type="GO" id="GO:0006508">
    <property type="term" value="P:proteolysis"/>
    <property type="evidence" value="ECO:0007669"/>
    <property type="project" value="UniProtKB-KW"/>
</dbReference>
<feature type="chain" id="PRO_5029018744" evidence="13">
    <location>
        <begin position="31"/>
        <end position="438"/>
    </location>
</feature>
<dbReference type="GO" id="GO:0008235">
    <property type="term" value="F:metalloexopeptidase activity"/>
    <property type="evidence" value="ECO:0007669"/>
    <property type="project" value="InterPro"/>
</dbReference>
<evidence type="ECO:0000256" key="11">
    <source>
        <dbReference type="ARBA" id="ARBA00022837"/>
    </source>
</evidence>
<feature type="signal peptide" evidence="13">
    <location>
        <begin position="1"/>
        <end position="30"/>
    </location>
</feature>
<keyword evidence="6" id="KW-0645">Protease</keyword>
<comment type="similarity">
    <text evidence="3">Belongs to the peptidase M28 family. M28A subfamily.</text>
</comment>
<accession>A0A7H0HVY3</accession>
<sequence length="438" mass="45320">MNLSVPGRTLTAAVFALAGLLAAGAPAATAAPGAQAAALAAPDIPLASVKAHLTQFQSIATANGGNRAHGRPGYKASIDYVKAKLDAAGFTTTVQQFTSSGATGYNLIADWPGGDTGQTLMAGAHLDSVSSGAGINDNASGSAAVLETALAVSRAQLQPSKHLRFAWWGAEELGLVGSKYYVNNLPSAERSKVAGYLNFDMIGSPNPGYFVYDDDPVIEQTFKDYFAGIGVPTEIETEGDGRSDHASFKNVGIPVGGLFTGASRTKTAAQAQKWGGTSGQAFDRCYHSSCDTTSNISDTALDRNSDAVAHAIWSLSSGTTVPPGDFYENAADVAVPDAGAAVTSTVTVSGRTGNAPATLKAAVDIKHTFRGDLVIDLVAPDGTAYRLKNSSSSDSADNVIATYTVNASAEAANGDWKLRVQDVARYDTGYIDSWRLTF</sequence>
<gene>
    <name evidence="15" type="ORF">IAG43_18440</name>
</gene>
<keyword evidence="16" id="KW-1185">Reference proteome</keyword>
<evidence type="ECO:0000256" key="1">
    <source>
        <dbReference type="ARBA" id="ARBA00001947"/>
    </source>
</evidence>
<evidence type="ECO:0000256" key="3">
    <source>
        <dbReference type="ARBA" id="ARBA00005957"/>
    </source>
</evidence>
<dbReference type="PANTHER" id="PTHR12147:SF26">
    <property type="entry name" value="PEPTIDASE M28 DOMAIN-CONTAINING PROTEIN"/>
    <property type="match status" value="1"/>
</dbReference>
<dbReference type="InterPro" id="IPR008979">
    <property type="entry name" value="Galactose-bd-like_sf"/>
</dbReference>
<dbReference type="Gene3D" id="3.40.630.10">
    <property type="entry name" value="Zn peptidases"/>
    <property type="match status" value="1"/>
</dbReference>
<evidence type="ECO:0000256" key="12">
    <source>
        <dbReference type="ARBA" id="ARBA00023157"/>
    </source>
</evidence>
<evidence type="ECO:0000313" key="15">
    <source>
        <dbReference type="EMBL" id="QNP64699.1"/>
    </source>
</evidence>
<evidence type="ECO:0000256" key="10">
    <source>
        <dbReference type="ARBA" id="ARBA00022833"/>
    </source>
</evidence>
<keyword evidence="10" id="KW-0862">Zinc</keyword>
<dbReference type="KEGG" id="sgj:IAG43_18440"/>
<dbReference type="SUPFAM" id="SSF53187">
    <property type="entry name" value="Zn-dependent exopeptidases"/>
    <property type="match status" value="1"/>
</dbReference>
<evidence type="ECO:0000259" key="14">
    <source>
        <dbReference type="PROSITE" id="PS51829"/>
    </source>
</evidence>
<dbReference type="Pfam" id="PF04389">
    <property type="entry name" value="Peptidase_M28"/>
    <property type="match status" value="1"/>
</dbReference>
<evidence type="ECO:0000256" key="9">
    <source>
        <dbReference type="ARBA" id="ARBA00022801"/>
    </source>
</evidence>
<keyword evidence="11" id="KW-0106">Calcium</keyword>
<dbReference type="Pfam" id="PF01483">
    <property type="entry name" value="P_proprotein"/>
    <property type="match status" value="1"/>
</dbReference>
<feature type="domain" description="P/Homo B" evidence="14">
    <location>
        <begin position="320"/>
        <end position="438"/>
    </location>
</feature>
<dbReference type="FunFam" id="2.60.120.260:FF:000149">
    <property type="entry name" value="Leupeptin-inactivating enzyme 1"/>
    <property type="match status" value="1"/>
</dbReference>
<comment type="subunit">
    <text evidence="4">Monomer.</text>
</comment>
<dbReference type="InterPro" id="IPR007484">
    <property type="entry name" value="Peptidase_M28"/>
</dbReference>
<protein>
    <submittedName>
        <fullName evidence="15">M28 family peptidase</fullName>
    </submittedName>
</protein>
<dbReference type="InterPro" id="IPR045175">
    <property type="entry name" value="M28_fam"/>
</dbReference>
<dbReference type="EMBL" id="CP060825">
    <property type="protein sequence ID" value="QNP64699.1"/>
    <property type="molecule type" value="Genomic_DNA"/>
</dbReference>
<dbReference type="FunFam" id="3.40.630.10:FF:000066">
    <property type="entry name" value="M28 family peptidase"/>
    <property type="match status" value="1"/>
</dbReference>
<dbReference type="Gene3D" id="2.60.120.260">
    <property type="entry name" value="Galactose-binding domain-like"/>
    <property type="match status" value="1"/>
</dbReference>
<dbReference type="InterPro" id="IPR002884">
    <property type="entry name" value="P_dom"/>
</dbReference>
<dbReference type="Proteomes" id="UP000516230">
    <property type="component" value="Chromosome"/>
</dbReference>
<dbReference type="GO" id="GO:0046872">
    <property type="term" value="F:metal ion binding"/>
    <property type="evidence" value="ECO:0007669"/>
    <property type="project" value="UniProtKB-KW"/>
</dbReference>
<keyword evidence="12" id="KW-1015">Disulfide bond</keyword>
<evidence type="ECO:0000256" key="4">
    <source>
        <dbReference type="ARBA" id="ARBA00011245"/>
    </source>
</evidence>
<dbReference type="AlphaFoldDB" id="A0A7H0HVY3"/>
<organism evidence="15 16">
    <name type="scientific">Streptomyces genisteinicus</name>
    <dbReference type="NCBI Taxonomy" id="2768068"/>
    <lineage>
        <taxon>Bacteria</taxon>
        <taxon>Bacillati</taxon>
        <taxon>Actinomycetota</taxon>
        <taxon>Actinomycetes</taxon>
        <taxon>Kitasatosporales</taxon>
        <taxon>Streptomycetaceae</taxon>
        <taxon>Streptomyces</taxon>
    </lineage>
</organism>
<name>A0A7H0HVY3_9ACTN</name>
<reference evidence="15 16" key="1">
    <citation type="submission" date="2020-08" db="EMBL/GenBank/DDBJ databases">
        <title>A novel species.</title>
        <authorList>
            <person name="Gao J."/>
        </authorList>
    </citation>
    <scope>NUCLEOTIDE SEQUENCE [LARGE SCALE GENOMIC DNA]</scope>
    <source>
        <strain evidence="15 16">CRPJ-33</strain>
    </source>
</reference>
<evidence type="ECO:0000256" key="13">
    <source>
        <dbReference type="SAM" id="SignalP"/>
    </source>
</evidence>
<proteinExistence type="inferred from homology"/>
<dbReference type="PROSITE" id="PS51829">
    <property type="entry name" value="P_HOMO_B"/>
    <property type="match status" value="1"/>
</dbReference>
<dbReference type="PANTHER" id="PTHR12147">
    <property type="entry name" value="METALLOPEPTIDASE M28 FAMILY MEMBER"/>
    <property type="match status" value="1"/>
</dbReference>
<comment type="subcellular location">
    <subcellularLocation>
        <location evidence="2">Secreted</location>
    </subcellularLocation>
</comment>
<evidence type="ECO:0000256" key="5">
    <source>
        <dbReference type="ARBA" id="ARBA00022525"/>
    </source>
</evidence>
<keyword evidence="5" id="KW-0964">Secreted</keyword>
<keyword evidence="8 13" id="KW-0732">Signal</keyword>
<keyword evidence="7" id="KW-0479">Metal-binding</keyword>
<keyword evidence="9" id="KW-0378">Hydrolase</keyword>
<evidence type="ECO:0000256" key="2">
    <source>
        <dbReference type="ARBA" id="ARBA00004613"/>
    </source>
</evidence>
<dbReference type="InterPro" id="IPR041756">
    <property type="entry name" value="M28_SGAP-like"/>
</dbReference>
<dbReference type="GO" id="GO:0004252">
    <property type="term" value="F:serine-type endopeptidase activity"/>
    <property type="evidence" value="ECO:0007669"/>
    <property type="project" value="InterPro"/>
</dbReference>
<dbReference type="GO" id="GO:0004177">
    <property type="term" value="F:aminopeptidase activity"/>
    <property type="evidence" value="ECO:0007669"/>
    <property type="project" value="InterPro"/>
</dbReference>
<dbReference type="RefSeq" id="WP_187741827.1">
    <property type="nucleotide sequence ID" value="NZ_CP060825.1"/>
</dbReference>
<dbReference type="SUPFAM" id="SSF49785">
    <property type="entry name" value="Galactose-binding domain-like"/>
    <property type="match status" value="1"/>
</dbReference>
<evidence type="ECO:0000313" key="16">
    <source>
        <dbReference type="Proteomes" id="UP000516230"/>
    </source>
</evidence>
<evidence type="ECO:0000256" key="6">
    <source>
        <dbReference type="ARBA" id="ARBA00022670"/>
    </source>
</evidence>
<evidence type="ECO:0000256" key="8">
    <source>
        <dbReference type="ARBA" id="ARBA00022729"/>
    </source>
</evidence>